<reference evidence="5 7" key="1">
    <citation type="journal article" date="2015" name="Nat. Commun.">
        <title>Production of butyrate from lysine and the Amadori product fructoselysine by a human gut commensal.</title>
        <authorList>
            <person name="Bui T.P."/>
            <person name="Ritari J."/>
            <person name="Boeren S."/>
            <person name="de Waard P."/>
            <person name="Plugge C.M."/>
            <person name="de Vos W.M."/>
        </authorList>
    </citation>
    <scope>NUCLEOTIDE SEQUENCE [LARGE SCALE GENOMIC DNA]</scope>
    <source>
        <strain evidence="5 7">AF211</strain>
    </source>
</reference>
<name>A0A0S2VZB7_9FIRM</name>
<evidence type="ECO:0000256" key="2">
    <source>
        <dbReference type="ARBA" id="ARBA00023125"/>
    </source>
</evidence>
<dbReference type="OrthoDB" id="142950at2"/>
<feature type="DNA-binding region" description="OmpR/PhoB-type" evidence="3">
    <location>
        <begin position="6"/>
        <end position="111"/>
    </location>
</feature>
<dbReference type="PROSITE" id="PS51755">
    <property type="entry name" value="OMPR_PHOB"/>
    <property type="match status" value="1"/>
</dbReference>
<dbReference type="InterPro" id="IPR029787">
    <property type="entry name" value="Nucleotide_cyclase"/>
</dbReference>
<organism evidence="5 7">
    <name type="scientific">Intestinimonas butyriciproducens</name>
    <dbReference type="NCBI Taxonomy" id="1297617"/>
    <lineage>
        <taxon>Bacteria</taxon>
        <taxon>Bacillati</taxon>
        <taxon>Bacillota</taxon>
        <taxon>Clostridia</taxon>
        <taxon>Eubacteriales</taxon>
        <taxon>Intestinimonas</taxon>
    </lineage>
</organism>
<dbReference type="EMBL" id="CP011307">
    <property type="protein sequence ID" value="ALP92435.1"/>
    <property type="molecule type" value="Genomic_DNA"/>
</dbReference>
<accession>A0A0S2VZB7</accession>
<evidence type="ECO:0000259" key="4">
    <source>
        <dbReference type="PROSITE" id="PS51755"/>
    </source>
</evidence>
<sequence length="405" mass="45649">MKKSAEPSVYAGTVLISLLGGFSLEMNGATLTDDINRSLKLWSVLAYLVLHRNRPVPQSEFIELFWPEDNSSNPVNALKTLLYRIRAMLEPLFGPEIQPILAQRGAYSWNPAVTCELDADRFEALCFQASNEDLPDAARIELYRQAVALYQGDLLPKLNHQMWLIPLSVHYHTLYLEAVKALAALLDRAELFDEMQLVCQRASSLDNLDEGLHTLIVRSLLRQGKDAAALDHYEKATDLLYRNLGVRPSEELRALYTEIMATEKTLETDLGAIMADLKETAARPGAFVCEYGFFREAYRLEVRRAVRSGACVHLCLITVSLPDGSVPPLKVLSSTMEQLQDVLVRSLRRGDVVSKFSGAQFVVMLPAANFEDSNMVMDRVVNAFYQQHRRNFLKLTVRVRELELG</sequence>
<dbReference type="SMART" id="SM01043">
    <property type="entry name" value="BTAD"/>
    <property type="match status" value="1"/>
</dbReference>
<dbReference type="SUPFAM" id="SSF46894">
    <property type="entry name" value="C-terminal effector domain of the bipartite response regulators"/>
    <property type="match status" value="1"/>
</dbReference>
<dbReference type="InterPro" id="IPR001867">
    <property type="entry name" value="OmpR/PhoB-type_DNA-bd"/>
</dbReference>
<dbReference type="STRING" id="1297617.IB211_00039c"/>
<dbReference type="RefSeq" id="WP_058116710.1">
    <property type="nucleotide sequence ID" value="NZ_CAMREZ010000004.1"/>
</dbReference>
<dbReference type="Gene3D" id="1.25.40.10">
    <property type="entry name" value="Tetratricopeptide repeat domain"/>
    <property type="match status" value="1"/>
</dbReference>
<reference evidence="7" key="2">
    <citation type="submission" date="2015-04" db="EMBL/GenBank/DDBJ databases">
        <title>A butyrogenic pathway from the amino acid lysine in a human gut commensal.</title>
        <authorList>
            <person name="de Vos W.M."/>
            <person name="Bui N.T.P."/>
            <person name="Plugge C.M."/>
            <person name="Ritari J."/>
        </authorList>
    </citation>
    <scope>NUCLEOTIDE SEQUENCE [LARGE SCALE GENOMIC DNA]</scope>
    <source>
        <strain evidence="7">AF211</strain>
    </source>
</reference>
<keyword evidence="2 3" id="KW-0238">DNA-binding</keyword>
<dbReference type="GO" id="GO:0003677">
    <property type="term" value="F:DNA binding"/>
    <property type="evidence" value="ECO:0007669"/>
    <property type="project" value="UniProtKB-UniRule"/>
</dbReference>
<comment type="similarity">
    <text evidence="1">Belongs to the AfsR/DnrI/RedD regulatory family.</text>
</comment>
<evidence type="ECO:0000313" key="6">
    <source>
        <dbReference type="EMBL" id="PVY60074.1"/>
    </source>
</evidence>
<dbReference type="InterPro" id="IPR005158">
    <property type="entry name" value="BTAD"/>
</dbReference>
<dbReference type="eggNOG" id="COG3629">
    <property type="taxonomic scope" value="Bacteria"/>
</dbReference>
<evidence type="ECO:0000313" key="7">
    <source>
        <dbReference type="Proteomes" id="UP000064844"/>
    </source>
</evidence>
<dbReference type="Proteomes" id="UP000064844">
    <property type="component" value="Chromosome"/>
</dbReference>
<feature type="domain" description="OmpR/PhoB-type" evidence="4">
    <location>
        <begin position="6"/>
        <end position="111"/>
    </location>
</feature>
<dbReference type="GO" id="GO:0006355">
    <property type="term" value="P:regulation of DNA-templated transcription"/>
    <property type="evidence" value="ECO:0007669"/>
    <property type="project" value="InterPro"/>
</dbReference>
<keyword evidence="7" id="KW-1185">Reference proteome</keyword>
<dbReference type="Pfam" id="PF03704">
    <property type="entry name" value="BTAD"/>
    <property type="match status" value="1"/>
</dbReference>
<evidence type="ECO:0000313" key="8">
    <source>
        <dbReference type="Proteomes" id="UP000245778"/>
    </source>
</evidence>
<reference evidence="6 8" key="3">
    <citation type="submission" date="2018-04" db="EMBL/GenBank/DDBJ databases">
        <title>Genomic Encyclopedia of Type Strains, Phase IV (KMG-IV): sequencing the most valuable type-strain genomes for metagenomic binning, comparative biology and taxonomic classification.</title>
        <authorList>
            <person name="Goeker M."/>
        </authorList>
    </citation>
    <scope>NUCLEOTIDE SEQUENCE [LARGE SCALE GENOMIC DNA]</scope>
    <source>
        <strain evidence="6 8">DSM 26588</strain>
    </source>
</reference>
<dbReference type="PANTHER" id="PTHR35807">
    <property type="entry name" value="TRANSCRIPTIONAL REGULATOR REDD-RELATED"/>
    <property type="match status" value="1"/>
</dbReference>
<dbReference type="EMBL" id="QEKK01000001">
    <property type="protein sequence ID" value="PVY60074.1"/>
    <property type="molecule type" value="Genomic_DNA"/>
</dbReference>
<evidence type="ECO:0000256" key="3">
    <source>
        <dbReference type="PROSITE-ProRule" id="PRU01091"/>
    </source>
</evidence>
<dbReference type="InterPro" id="IPR051677">
    <property type="entry name" value="AfsR-DnrI-RedD_regulator"/>
</dbReference>
<dbReference type="SUPFAM" id="SSF55073">
    <property type="entry name" value="Nucleotide cyclase"/>
    <property type="match status" value="1"/>
</dbReference>
<dbReference type="AlphaFoldDB" id="A0A0S2VZB7"/>
<evidence type="ECO:0000256" key="1">
    <source>
        <dbReference type="ARBA" id="ARBA00005820"/>
    </source>
</evidence>
<dbReference type="SMART" id="SM00862">
    <property type="entry name" value="Trans_reg_C"/>
    <property type="match status" value="1"/>
</dbReference>
<dbReference type="GeneID" id="93227683"/>
<gene>
    <name evidence="6" type="ORF">C7373_101591</name>
    <name evidence="5" type="ORF">IB211_00039c</name>
</gene>
<protein>
    <submittedName>
        <fullName evidence="6">DNA-binding SARP family transcriptional activator</fullName>
    </submittedName>
    <submittedName>
        <fullName evidence="5">Transcriptional regulator, SARP family protein</fullName>
    </submittedName>
</protein>
<evidence type="ECO:0000313" key="5">
    <source>
        <dbReference type="EMBL" id="ALP92435.1"/>
    </source>
</evidence>
<dbReference type="SUPFAM" id="SSF48452">
    <property type="entry name" value="TPR-like"/>
    <property type="match status" value="1"/>
</dbReference>
<dbReference type="InterPro" id="IPR016032">
    <property type="entry name" value="Sig_transdc_resp-reg_C-effctor"/>
</dbReference>
<proteinExistence type="inferred from homology"/>
<dbReference type="InterPro" id="IPR011990">
    <property type="entry name" value="TPR-like_helical_dom_sf"/>
</dbReference>
<dbReference type="Gene3D" id="1.10.10.10">
    <property type="entry name" value="Winged helix-like DNA-binding domain superfamily/Winged helix DNA-binding domain"/>
    <property type="match status" value="1"/>
</dbReference>
<dbReference type="Proteomes" id="UP000245778">
    <property type="component" value="Unassembled WGS sequence"/>
</dbReference>
<dbReference type="KEGG" id="ibu:IB211_00039c"/>
<dbReference type="GO" id="GO:0000160">
    <property type="term" value="P:phosphorelay signal transduction system"/>
    <property type="evidence" value="ECO:0007669"/>
    <property type="project" value="InterPro"/>
</dbReference>
<dbReference type="InterPro" id="IPR036388">
    <property type="entry name" value="WH-like_DNA-bd_sf"/>
</dbReference>